<protein>
    <submittedName>
        <fullName evidence="10">Spore germination protein YndE</fullName>
    </submittedName>
</protein>
<comment type="similarity">
    <text evidence="2">Belongs to the amino acid-polyamine-organocation (APC) superfamily. Spore germination protein (SGP) (TC 2.A.3.9) family.</text>
</comment>
<dbReference type="Gene3D" id="1.20.1740.10">
    <property type="entry name" value="Amino acid/polyamine transporter I"/>
    <property type="match status" value="1"/>
</dbReference>
<feature type="transmembrane region" description="Helical" evidence="8">
    <location>
        <begin position="113"/>
        <end position="134"/>
    </location>
</feature>
<dbReference type="AlphaFoldDB" id="A0AAC9RR85"/>
<organism evidence="10 12">
    <name type="scientific">Clostridium formicaceticum</name>
    <dbReference type="NCBI Taxonomy" id="1497"/>
    <lineage>
        <taxon>Bacteria</taxon>
        <taxon>Bacillati</taxon>
        <taxon>Bacillota</taxon>
        <taxon>Clostridia</taxon>
        <taxon>Eubacteriales</taxon>
        <taxon>Clostridiaceae</taxon>
        <taxon>Clostridium</taxon>
    </lineage>
</organism>
<dbReference type="Proteomes" id="UP000177894">
    <property type="component" value="Chromosome"/>
</dbReference>
<evidence type="ECO:0000313" key="12">
    <source>
        <dbReference type="Proteomes" id="UP000192478"/>
    </source>
</evidence>
<feature type="transmembrane region" description="Helical" evidence="8">
    <location>
        <begin position="306"/>
        <end position="323"/>
    </location>
</feature>
<dbReference type="Pfam" id="PF03845">
    <property type="entry name" value="Spore_permease"/>
    <property type="match status" value="1"/>
</dbReference>
<feature type="transmembrane region" description="Helical" evidence="8">
    <location>
        <begin position="42"/>
        <end position="62"/>
    </location>
</feature>
<evidence type="ECO:0000256" key="2">
    <source>
        <dbReference type="ARBA" id="ARBA00007998"/>
    </source>
</evidence>
<keyword evidence="7 8" id="KW-0472">Membrane</keyword>
<keyword evidence="3" id="KW-0813">Transport</keyword>
<keyword evidence="5 8" id="KW-0812">Transmembrane</keyword>
<reference evidence="9 11" key="1">
    <citation type="submission" date="2016-10" db="EMBL/GenBank/DDBJ databases">
        <title>Complete Genome Sequence of Acetogen Clostridium formicoaceticum ATCC 27076.</title>
        <authorList>
            <person name="Bao T."/>
            <person name="Cheng C."/>
            <person name="Zhao J."/>
            <person name="Yang S.-T."/>
            <person name="Wang J."/>
            <person name="Wang M."/>
        </authorList>
    </citation>
    <scope>NUCLEOTIDE SEQUENCE [LARGE SCALE GENOMIC DNA]</scope>
    <source>
        <strain evidence="9 11">ATCC 27076</strain>
    </source>
</reference>
<evidence type="ECO:0000256" key="6">
    <source>
        <dbReference type="ARBA" id="ARBA00022989"/>
    </source>
</evidence>
<feature type="transmembrane region" description="Helical" evidence="8">
    <location>
        <begin position="146"/>
        <end position="168"/>
    </location>
</feature>
<dbReference type="EMBL" id="CP020559">
    <property type="protein sequence ID" value="ARE89605.1"/>
    <property type="molecule type" value="Genomic_DNA"/>
</dbReference>
<evidence type="ECO:0000313" key="9">
    <source>
        <dbReference type="EMBL" id="AOY75179.1"/>
    </source>
</evidence>
<evidence type="ECO:0000256" key="1">
    <source>
        <dbReference type="ARBA" id="ARBA00004141"/>
    </source>
</evidence>
<dbReference type="PANTHER" id="PTHR34975">
    <property type="entry name" value="SPORE GERMINATION PROTEIN A2"/>
    <property type="match status" value="1"/>
</dbReference>
<evidence type="ECO:0000313" key="10">
    <source>
        <dbReference type="EMBL" id="ARE89605.1"/>
    </source>
</evidence>
<dbReference type="KEGG" id="cfm:BJL90_04225"/>
<feature type="transmembrane region" description="Helical" evidence="8">
    <location>
        <begin position="339"/>
        <end position="358"/>
    </location>
</feature>
<accession>A0AAC9RR85</accession>
<sequence>MFLNNDKISTPHMINIMILNMVGVGILTLPRDLTEGAGTDGWIILIIGGLVTMGFSALYGYIVKSFPGKSYFEIASLTLTKPIAYLVGIYFTIYFIGMTAFVTRIFVDVIRTYVLVRTPKEVILLSILFLAVYLNRKGIEVLGRLAELLIIPLAVAIFLLFAVSWGKFEAANLLPIFQISFKEVLQGIPLVFFSFLGFEVILVFGMFLNQPKKSVKAAPIAVFVVLLLYLLINTSVMGNFGDNQVQRLIWPLLTNFENVDLPGAFIENVGVVVMSVWVFTVFTTISPMYLAGNLLIAQLLQGREHNYIALSLMPVIYLVSQWSDSVSDTYQYVEMLTNYIGYGVMIIIPMVILLITVVKGRHRKEEGR</sequence>
<feature type="transmembrane region" description="Helical" evidence="8">
    <location>
        <begin position="83"/>
        <end position="107"/>
    </location>
</feature>
<evidence type="ECO:0000256" key="3">
    <source>
        <dbReference type="ARBA" id="ARBA00022448"/>
    </source>
</evidence>
<dbReference type="GO" id="GO:0009847">
    <property type="term" value="P:spore germination"/>
    <property type="evidence" value="ECO:0007669"/>
    <property type="project" value="InterPro"/>
</dbReference>
<feature type="transmembrane region" description="Helical" evidence="8">
    <location>
        <begin position="261"/>
        <end position="285"/>
    </location>
</feature>
<keyword evidence="6 8" id="KW-1133">Transmembrane helix</keyword>
<dbReference type="InterPro" id="IPR004761">
    <property type="entry name" value="Spore_GerAB"/>
</dbReference>
<reference evidence="10 12" key="2">
    <citation type="submission" date="2017-03" db="EMBL/GenBank/DDBJ databases">
        <title>Complete sequence of Clostridium formicaceticum DSM 92.</title>
        <authorList>
            <person name="Poehlein A."/>
            <person name="Karl M."/>
            <person name="Bengelsdorf F.R."/>
            <person name="Duerre P."/>
            <person name="Daniel R."/>
        </authorList>
    </citation>
    <scope>NUCLEOTIDE SEQUENCE [LARGE SCALE GENOMIC DNA]</scope>
    <source>
        <strain evidence="10 12">DSM 92</strain>
    </source>
</reference>
<evidence type="ECO:0000256" key="5">
    <source>
        <dbReference type="ARBA" id="ARBA00022692"/>
    </source>
</evidence>
<feature type="transmembrane region" description="Helical" evidence="8">
    <location>
        <begin position="12"/>
        <end position="30"/>
    </location>
</feature>
<comment type="subcellular location">
    <subcellularLocation>
        <location evidence="1">Membrane</location>
        <topology evidence="1">Multi-pass membrane protein</topology>
    </subcellularLocation>
</comment>
<evidence type="ECO:0000256" key="8">
    <source>
        <dbReference type="SAM" id="Phobius"/>
    </source>
</evidence>
<evidence type="ECO:0000256" key="7">
    <source>
        <dbReference type="ARBA" id="ARBA00023136"/>
    </source>
</evidence>
<feature type="transmembrane region" description="Helical" evidence="8">
    <location>
        <begin position="188"/>
        <end position="208"/>
    </location>
</feature>
<keyword evidence="11" id="KW-1185">Reference proteome</keyword>
<gene>
    <name evidence="10" type="primary">yndE_5</name>
    <name evidence="9" type="ORF">BJL90_04225</name>
    <name evidence="10" type="ORF">CLFO_40860</name>
</gene>
<dbReference type="PANTHER" id="PTHR34975:SF2">
    <property type="entry name" value="SPORE GERMINATION PROTEIN A2"/>
    <property type="match status" value="1"/>
</dbReference>
<dbReference type="Proteomes" id="UP000192478">
    <property type="component" value="Chromosome"/>
</dbReference>
<proteinExistence type="inferred from homology"/>
<dbReference type="RefSeq" id="WP_070964494.1">
    <property type="nucleotide sequence ID" value="NZ_CP020559.1"/>
</dbReference>
<dbReference type="NCBIfam" id="TIGR00912">
    <property type="entry name" value="2A0309"/>
    <property type="match status" value="1"/>
</dbReference>
<evidence type="ECO:0000313" key="11">
    <source>
        <dbReference type="Proteomes" id="UP000177894"/>
    </source>
</evidence>
<dbReference type="EMBL" id="CP017603">
    <property type="protein sequence ID" value="AOY75179.1"/>
    <property type="molecule type" value="Genomic_DNA"/>
</dbReference>
<name>A0AAC9RR85_9CLOT</name>
<keyword evidence="4" id="KW-0309">Germination</keyword>
<dbReference type="GO" id="GO:0016020">
    <property type="term" value="C:membrane"/>
    <property type="evidence" value="ECO:0007669"/>
    <property type="project" value="UniProtKB-SubCell"/>
</dbReference>
<evidence type="ECO:0000256" key="4">
    <source>
        <dbReference type="ARBA" id="ARBA00022544"/>
    </source>
</evidence>
<feature type="transmembrane region" description="Helical" evidence="8">
    <location>
        <begin position="220"/>
        <end position="241"/>
    </location>
</feature>